<dbReference type="Proteomes" id="UP001220610">
    <property type="component" value="Chromosome"/>
</dbReference>
<proteinExistence type="predicted"/>
<dbReference type="EMBL" id="CP119311">
    <property type="protein sequence ID" value="WEK35235.1"/>
    <property type="molecule type" value="Genomic_DNA"/>
</dbReference>
<reference evidence="1" key="1">
    <citation type="submission" date="2023-03" db="EMBL/GenBank/DDBJ databases">
        <title>Andean soil-derived lignocellulolytic bacterial consortium as a source of novel taxa and putative plastic-active enzymes.</title>
        <authorList>
            <person name="Diaz-Garcia L."/>
            <person name="Chuvochina M."/>
            <person name="Feuerriegel G."/>
            <person name="Bunk B."/>
            <person name="Sproer C."/>
            <person name="Streit W.R."/>
            <person name="Rodriguez L.M."/>
            <person name="Overmann J."/>
            <person name="Jimenez D.J."/>
        </authorList>
    </citation>
    <scope>NUCLEOTIDE SEQUENCE</scope>
    <source>
        <strain evidence="1">MAG 7</strain>
    </source>
</reference>
<accession>A0AAJ5WVQ2</accession>
<protein>
    <submittedName>
        <fullName evidence="1">Uncharacterized protein</fullName>
    </submittedName>
</protein>
<name>A0AAJ5WVQ2_9BACT</name>
<dbReference type="AlphaFoldDB" id="A0AAJ5WVQ2"/>
<evidence type="ECO:0000313" key="2">
    <source>
        <dbReference type="Proteomes" id="UP001220610"/>
    </source>
</evidence>
<sequence length="132" mass="15582">MIKLSTLQPGDIVMAEYEGQQTEGVVKELNREDHEVCVETPVQEFWFKPEDLYPIPLSEAQLIKLGFSKQVNEDSTIKYMKGPFRVMIAGEGDFHKLEIWYREDRRHLHEAIYVHELQNHYYQMTKVELNPA</sequence>
<evidence type="ECO:0000313" key="1">
    <source>
        <dbReference type="EMBL" id="WEK35235.1"/>
    </source>
</evidence>
<gene>
    <name evidence="1" type="ORF">P0Y53_22320</name>
</gene>
<organism evidence="1 2">
    <name type="scientific">Candidatus Pseudobacter hemicellulosilyticus</name>
    <dbReference type="NCBI Taxonomy" id="3121375"/>
    <lineage>
        <taxon>Bacteria</taxon>
        <taxon>Pseudomonadati</taxon>
        <taxon>Bacteroidota</taxon>
        <taxon>Chitinophagia</taxon>
        <taxon>Chitinophagales</taxon>
        <taxon>Chitinophagaceae</taxon>
        <taxon>Pseudobacter</taxon>
    </lineage>
</organism>